<evidence type="ECO:0000313" key="7">
    <source>
        <dbReference type="Proteomes" id="UP001603418"/>
    </source>
</evidence>
<dbReference type="PROSITE" id="PS52004">
    <property type="entry name" value="KS3_2"/>
    <property type="match status" value="1"/>
</dbReference>
<evidence type="ECO:0000256" key="2">
    <source>
        <dbReference type="ARBA" id="ARBA00022679"/>
    </source>
</evidence>
<dbReference type="Gene3D" id="3.40.47.10">
    <property type="match status" value="2"/>
</dbReference>
<dbReference type="EMBL" id="JBICBM010000018">
    <property type="protein sequence ID" value="MFF9886190.1"/>
    <property type="molecule type" value="Genomic_DNA"/>
</dbReference>
<name>A0ABW6Z4Y2_9ACTN</name>
<dbReference type="PANTHER" id="PTHR11712:SF322">
    <property type="entry name" value="POLYKETIDE BETA-KETOACYL SYNTHASE 2-RELATED"/>
    <property type="match status" value="1"/>
</dbReference>
<reference evidence="6 7" key="1">
    <citation type="submission" date="2024-10" db="EMBL/GenBank/DDBJ databases">
        <title>The Natural Products Discovery Center: Release of the First 8490 Sequenced Strains for Exploring Actinobacteria Biosynthetic Diversity.</title>
        <authorList>
            <person name="Kalkreuter E."/>
            <person name="Kautsar S.A."/>
            <person name="Yang D."/>
            <person name="Bader C.D."/>
            <person name="Teijaro C.N."/>
            <person name="Fluegel L."/>
            <person name="Davis C.M."/>
            <person name="Simpson J.R."/>
            <person name="Lauterbach L."/>
            <person name="Steele A.D."/>
            <person name="Gui C."/>
            <person name="Meng S."/>
            <person name="Li G."/>
            <person name="Viehrig K."/>
            <person name="Ye F."/>
            <person name="Su P."/>
            <person name="Kiefer A.F."/>
            <person name="Nichols A."/>
            <person name="Cepeda A.J."/>
            <person name="Yan W."/>
            <person name="Fan B."/>
            <person name="Jiang Y."/>
            <person name="Adhikari A."/>
            <person name="Zheng C.-J."/>
            <person name="Schuster L."/>
            <person name="Cowan T.M."/>
            <person name="Smanski M.J."/>
            <person name="Chevrette M.G."/>
            <person name="De Carvalho L.P.S."/>
            <person name="Shen B."/>
        </authorList>
    </citation>
    <scope>NUCLEOTIDE SEQUENCE [LARGE SCALE GENOMIC DNA]</scope>
    <source>
        <strain evidence="6 7">NPDC013366</strain>
    </source>
</reference>
<dbReference type="InterPro" id="IPR016039">
    <property type="entry name" value="Thiolase-like"/>
</dbReference>
<dbReference type="Pfam" id="PF00109">
    <property type="entry name" value="ketoacyl-synt"/>
    <property type="match status" value="1"/>
</dbReference>
<dbReference type="Pfam" id="PF02801">
    <property type="entry name" value="Ketoacyl-synt_C"/>
    <property type="match status" value="1"/>
</dbReference>
<proteinExistence type="inferred from homology"/>
<dbReference type="SUPFAM" id="SSF53901">
    <property type="entry name" value="Thiolase-like"/>
    <property type="match status" value="2"/>
</dbReference>
<comment type="similarity">
    <text evidence="1 4">Belongs to the thiolase-like superfamily. Beta-ketoacyl-ACP synthases family.</text>
</comment>
<feature type="domain" description="Ketosynthase family 3 (KS3)" evidence="5">
    <location>
        <begin position="5"/>
        <end position="427"/>
    </location>
</feature>
<protein>
    <submittedName>
        <fullName evidence="6">Beta-ketoacyl-[acyl-carrier-protein] synthase family protein</fullName>
    </submittedName>
</protein>
<dbReference type="InterPro" id="IPR020841">
    <property type="entry name" value="PKS_Beta-ketoAc_synthase_dom"/>
</dbReference>
<organism evidence="6 7">
    <name type="scientific">Streptomyces eurythermus</name>
    <dbReference type="NCBI Taxonomy" id="42237"/>
    <lineage>
        <taxon>Bacteria</taxon>
        <taxon>Bacillati</taxon>
        <taxon>Actinomycetota</taxon>
        <taxon>Actinomycetes</taxon>
        <taxon>Kitasatosporales</taxon>
        <taxon>Streptomycetaceae</taxon>
        <taxon>Streptomyces</taxon>
    </lineage>
</organism>
<evidence type="ECO:0000259" key="5">
    <source>
        <dbReference type="PROSITE" id="PS52004"/>
    </source>
</evidence>
<sequence length="429" mass="44585">MSGTERDVVITGIGLLTALGEGPEANWKAIVEGHSGIRPIQEYDTACLQTRLGAEIDGFDPRRFASRRQLNTMNRGDRLGLAAAALALRDAGIDTGTDLGVRTGVFLGGNKSMGRMGQLISGLRPIRRPDGTPDMKLLGETADTVMPPLFFVEGLQPGAVFHVSQTFGIRGANAFFAGTADAGATAIARAARAIRRGEADRIVAGGYDDATSWWSMTHLDRMGVLTTRNELGAAAFRPYDEDRSGAVLGEGGAVLVLEDKESALARGARVYAEVRGVGNGHDGRTPPATDPEGRGLVRGVRRALEDARLHPSDIGYIASHGSATKIGDRSEATALRTVLGEAARSVPVSCVKPQTGHLVGGAGALNVAVSALALHHGAIPATANLDSPDPACAMDLVRGAARESRPDTALALARGLEGQAVAVALGRTA</sequence>
<evidence type="ECO:0000313" key="6">
    <source>
        <dbReference type="EMBL" id="MFF9886190.1"/>
    </source>
</evidence>
<evidence type="ECO:0000256" key="1">
    <source>
        <dbReference type="ARBA" id="ARBA00008467"/>
    </source>
</evidence>
<dbReference type="SMART" id="SM00825">
    <property type="entry name" value="PKS_KS"/>
    <property type="match status" value="1"/>
</dbReference>
<comment type="caution">
    <text evidence="6">The sequence shown here is derived from an EMBL/GenBank/DDBJ whole genome shotgun (WGS) entry which is preliminary data.</text>
</comment>
<keyword evidence="3" id="KW-0012">Acyltransferase</keyword>
<dbReference type="CDD" id="cd00834">
    <property type="entry name" value="KAS_I_II"/>
    <property type="match status" value="1"/>
</dbReference>
<dbReference type="PANTHER" id="PTHR11712">
    <property type="entry name" value="POLYKETIDE SYNTHASE-RELATED"/>
    <property type="match status" value="1"/>
</dbReference>
<keyword evidence="2 4" id="KW-0808">Transferase</keyword>
<dbReference type="InterPro" id="IPR014031">
    <property type="entry name" value="Ketoacyl_synth_C"/>
</dbReference>
<evidence type="ECO:0000256" key="3">
    <source>
        <dbReference type="ARBA" id="ARBA00023315"/>
    </source>
</evidence>
<dbReference type="Proteomes" id="UP001603418">
    <property type="component" value="Unassembled WGS sequence"/>
</dbReference>
<evidence type="ECO:0000256" key="4">
    <source>
        <dbReference type="RuleBase" id="RU003694"/>
    </source>
</evidence>
<dbReference type="RefSeq" id="WP_030787497.1">
    <property type="nucleotide sequence ID" value="NZ_JBEYZS010000031.1"/>
</dbReference>
<keyword evidence="7" id="KW-1185">Reference proteome</keyword>
<gene>
    <name evidence="6" type="ORF">ACF1HC_32030</name>
</gene>
<dbReference type="InterPro" id="IPR014030">
    <property type="entry name" value="Ketoacyl_synth_N"/>
</dbReference>
<accession>A0ABW6Z4Y2</accession>
<dbReference type="InterPro" id="IPR000794">
    <property type="entry name" value="Beta-ketoacyl_synthase"/>
</dbReference>